<accession>A0A420XNE0</accession>
<dbReference type="Proteomes" id="UP000281955">
    <property type="component" value="Unassembled WGS sequence"/>
</dbReference>
<feature type="domain" description="HTH tetR-type" evidence="5">
    <location>
        <begin position="6"/>
        <end position="66"/>
    </location>
</feature>
<dbReference type="InterPro" id="IPR009057">
    <property type="entry name" value="Homeodomain-like_sf"/>
</dbReference>
<protein>
    <submittedName>
        <fullName evidence="6">Regulatory TetR family protein</fullName>
    </submittedName>
</protein>
<dbReference type="PANTHER" id="PTHR47506">
    <property type="entry name" value="TRANSCRIPTIONAL REGULATORY PROTEIN"/>
    <property type="match status" value="1"/>
</dbReference>
<dbReference type="RefSeq" id="WP_121194293.1">
    <property type="nucleotide sequence ID" value="NZ_RBWV01000013.1"/>
</dbReference>
<dbReference type="PROSITE" id="PS01081">
    <property type="entry name" value="HTH_TETR_1"/>
    <property type="match status" value="1"/>
</dbReference>
<keyword evidence="2 4" id="KW-0238">DNA-binding</keyword>
<keyword evidence="3" id="KW-0804">Transcription</keyword>
<evidence type="ECO:0000256" key="2">
    <source>
        <dbReference type="ARBA" id="ARBA00023125"/>
    </source>
</evidence>
<dbReference type="InParanoid" id="A0A420XNE0"/>
<keyword evidence="7" id="KW-1185">Reference proteome</keyword>
<evidence type="ECO:0000256" key="4">
    <source>
        <dbReference type="PROSITE-ProRule" id="PRU00335"/>
    </source>
</evidence>
<dbReference type="AlphaFoldDB" id="A0A420XNE0"/>
<dbReference type="Pfam" id="PF00440">
    <property type="entry name" value="TetR_N"/>
    <property type="match status" value="1"/>
</dbReference>
<evidence type="ECO:0000256" key="1">
    <source>
        <dbReference type="ARBA" id="ARBA00023015"/>
    </source>
</evidence>
<evidence type="ECO:0000313" key="6">
    <source>
        <dbReference type="EMBL" id="RKS72797.1"/>
    </source>
</evidence>
<reference evidence="6 7" key="1">
    <citation type="submission" date="2018-10" db="EMBL/GenBank/DDBJ databases">
        <title>Genomic Encyclopedia of Archaeal and Bacterial Type Strains, Phase II (KMG-II): from individual species to whole genera.</title>
        <authorList>
            <person name="Goeker M."/>
        </authorList>
    </citation>
    <scope>NUCLEOTIDE SEQUENCE [LARGE SCALE GENOMIC DNA]</scope>
    <source>
        <strain evidence="6 7">RP-AC37</strain>
    </source>
</reference>
<gene>
    <name evidence="6" type="ORF">CLV35_3048</name>
</gene>
<feature type="DNA-binding region" description="H-T-H motif" evidence="4">
    <location>
        <begin position="29"/>
        <end position="48"/>
    </location>
</feature>
<dbReference type="OrthoDB" id="9805134at2"/>
<dbReference type="PANTHER" id="PTHR47506:SF1">
    <property type="entry name" value="HTH-TYPE TRANSCRIPTIONAL REGULATOR YJDC"/>
    <property type="match status" value="1"/>
</dbReference>
<evidence type="ECO:0000259" key="5">
    <source>
        <dbReference type="PROSITE" id="PS50977"/>
    </source>
</evidence>
<organism evidence="6 7">
    <name type="scientific">Motilibacter peucedani</name>
    <dbReference type="NCBI Taxonomy" id="598650"/>
    <lineage>
        <taxon>Bacteria</taxon>
        <taxon>Bacillati</taxon>
        <taxon>Actinomycetota</taxon>
        <taxon>Actinomycetes</taxon>
        <taxon>Motilibacterales</taxon>
        <taxon>Motilibacteraceae</taxon>
        <taxon>Motilibacter</taxon>
    </lineage>
</organism>
<comment type="caution">
    <text evidence="6">The sequence shown here is derived from an EMBL/GenBank/DDBJ whole genome shotgun (WGS) entry which is preliminary data.</text>
</comment>
<proteinExistence type="predicted"/>
<dbReference type="Gene3D" id="1.10.10.60">
    <property type="entry name" value="Homeodomain-like"/>
    <property type="match status" value="1"/>
</dbReference>
<dbReference type="EMBL" id="RBWV01000013">
    <property type="protein sequence ID" value="RKS72797.1"/>
    <property type="molecule type" value="Genomic_DNA"/>
</dbReference>
<dbReference type="InterPro" id="IPR001647">
    <property type="entry name" value="HTH_TetR"/>
</dbReference>
<dbReference type="PRINTS" id="PR00455">
    <property type="entry name" value="HTHTETR"/>
</dbReference>
<evidence type="ECO:0000313" key="7">
    <source>
        <dbReference type="Proteomes" id="UP000281955"/>
    </source>
</evidence>
<name>A0A420XNE0_9ACTN</name>
<keyword evidence="1" id="KW-0805">Transcription regulation</keyword>
<dbReference type="GO" id="GO:0003677">
    <property type="term" value="F:DNA binding"/>
    <property type="evidence" value="ECO:0007669"/>
    <property type="project" value="UniProtKB-UniRule"/>
</dbReference>
<evidence type="ECO:0000256" key="3">
    <source>
        <dbReference type="ARBA" id="ARBA00023163"/>
    </source>
</evidence>
<dbReference type="InterPro" id="IPR023772">
    <property type="entry name" value="DNA-bd_HTH_TetR-type_CS"/>
</dbReference>
<dbReference type="PROSITE" id="PS50977">
    <property type="entry name" value="HTH_TETR_2"/>
    <property type="match status" value="1"/>
</dbReference>
<sequence length="140" mass="14899">MGRPRGFDEVHVVAAAAQLFVERGYEGTSVDDLVTSLGVHRGSLYRAFGSKRGLFVTALRGHVARLDEPDARTTGASLDLLLVAALELAPRDDEVRALLERACTRLASASGTGDPAAVLGARLLARAGLPLPTDRTEHQR</sequence>
<dbReference type="SUPFAM" id="SSF46689">
    <property type="entry name" value="Homeodomain-like"/>
    <property type="match status" value="1"/>
</dbReference>